<proteinExistence type="predicted"/>
<protein>
    <submittedName>
        <fullName evidence="2">Uncharacterized protein</fullName>
    </submittedName>
</protein>
<dbReference type="EMBL" id="JAHXZJ010002982">
    <property type="protein sequence ID" value="KAH0535676.1"/>
    <property type="molecule type" value="Genomic_DNA"/>
</dbReference>
<feature type="compositionally biased region" description="Basic and acidic residues" evidence="1">
    <location>
        <begin position="1"/>
        <end position="19"/>
    </location>
</feature>
<name>A0AAV7HVC6_COTGL</name>
<feature type="region of interest" description="Disordered" evidence="1">
    <location>
        <begin position="121"/>
        <end position="140"/>
    </location>
</feature>
<keyword evidence="3" id="KW-1185">Reference proteome</keyword>
<accession>A0AAV7HVC6</accession>
<dbReference type="Proteomes" id="UP000826195">
    <property type="component" value="Unassembled WGS sequence"/>
</dbReference>
<organism evidence="2 3">
    <name type="scientific">Cotesia glomerata</name>
    <name type="common">Lepidopteran parasitic wasp</name>
    <name type="synonym">Apanteles glomeratus</name>
    <dbReference type="NCBI Taxonomy" id="32391"/>
    <lineage>
        <taxon>Eukaryota</taxon>
        <taxon>Metazoa</taxon>
        <taxon>Ecdysozoa</taxon>
        <taxon>Arthropoda</taxon>
        <taxon>Hexapoda</taxon>
        <taxon>Insecta</taxon>
        <taxon>Pterygota</taxon>
        <taxon>Neoptera</taxon>
        <taxon>Endopterygota</taxon>
        <taxon>Hymenoptera</taxon>
        <taxon>Apocrita</taxon>
        <taxon>Ichneumonoidea</taxon>
        <taxon>Braconidae</taxon>
        <taxon>Microgastrinae</taxon>
        <taxon>Cotesia</taxon>
    </lineage>
</organism>
<evidence type="ECO:0000313" key="3">
    <source>
        <dbReference type="Proteomes" id="UP000826195"/>
    </source>
</evidence>
<dbReference type="AlphaFoldDB" id="A0AAV7HVC6"/>
<feature type="region of interest" description="Disordered" evidence="1">
    <location>
        <begin position="1"/>
        <end position="24"/>
    </location>
</feature>
<evidence type="ECO:0000313" key="2">
    <source>
        <dbReference type="EMBL" id="KAH0535676.1"/>
    </source>
</evidence>
<comment type="caution">
    <text evidence="2">The sequence shown here is derived from an EMBL/GenBank/DDBJ whole genome shotgun (WGS) entry which is preliminary data.</text>
</comment>
<sequence>MIVLSETERTNSGERKSWGEIDQETMEKGSVTSFPIKIQRPWTQSVIGRDLLNWENITTEGKEKLLDSFKALGETLLKVTLYNGGRSKNGKKKKGKGLAPFAILSRSESEGEEKVISIEKHDPGVTFKNSGPETRDRSTL</sequence>
<evidence type="ECO:0000256" key="1">
    <source>
        <dbReference type="SAM" id="MobiDB-lite"/>
    </source>
</evidence>
<gene>
    <name evidence="2" type="ORF">KQX54_018121</name>
</gene>
<reference evidence="2 3" key="1">
    <citation type="journal article" date="2021" name="J. Hered.">
        <title>A chromosome-level genome assembly of the parasitoid wasp, Cotesia glomerata (Hymenoptera: Braconidae).</title>
        <authorList>
            <person name="Pinto B.J."/>
            <person name="Weis J.J."/>
            <person name="Gamble T."/>
            <person name="Ode P.J."/>
            <person name="Paul R."/>
            <person name="Zaspel J.M."/>
        </authorList>
    </citation>
    <scope>NUCLEOTIDE SEQUENCE [LARGE SCALE GENOMIC DNA]</scope>
    <source>
        <strain evidence="2">CgM1</strain>
    </source>
</reference>